<comment type="similarity">
    <text evidence="2">Belongs to the cyclin family.</text>
</comment>
<evidence type="ECO:0000313" key="6">
    <source>
        <dbReference type="Proteomes" id="UP001054902"/>
    </source>
</evidence>
<dbReference type="SMART" id="SM00385">
    <property type="entry name" value="CYCLIN"/>
    <property type="match status" value="1"/>
</dbReference>
<dbReference type="AlphaFoldDB" id="A0AAD3D738"/>
<reference evidence="5 6" key="1">
    <citation type="journal article" date="2021" name="Sci. Rep.">
        <title>The genome of the diatom Chaetoceros tenuissimus carries an ancient integrated fragment of an extant virus.</title>
        <authorList>
            <person name="Hongo Y."/>
            <person name="Kimura K."/>
            <person name="Takaki Y."/>
            <person name="Yoshida Y."/>
            <person name="Baba S."/>
            <person name="Kobayashi G."/>
            <person name="Nagasaki K."/>
            <person name="Hano T."/>
            <person name="Tomaru Y."/>
        </authorList>
    </citation>
    <scope>NUCLEOTIDE SEQUENCE [LARGE SCALE GENOMIC DNA]</scope>
    <source>
        <strain evidence="5 6">NIES-3715</strain>
    </source>
</reference>
<accession>A0AAD3D738</accession>
<evidence type="ECO:0000256" key="2">
    <source>
        <dbReference type="RuleBase" id="RU000383"/>
    </source>
</evidence>
<organism evidence="5 6">
    <name type="scientific">Chaetoceros tenuissimus</name>
    <dbReference type="NCBI Taxonomy" id="426638"/>
    <lineage>
        <taxon>Eukaryota</taxon>
        <taxon>Sar</taxon>
        <taxon>Stramenopiles</taxon>
        <taxon>Ochrophyta</taxon>
        <taxon>Bacillariophyta</taxon>
        <taxon>Coscinodiscophyceae</taxon>
        <taxon>Chaetocerotophycidae</taxon>
        <taxon>Chaetocerotales</taxon>
        <taxon>Chaetocerotaceae</taxon>
        <taxon>Chaetoceros</taxon>
    </lineage>
</organism>
<dbReference type="EMBL" id="BLLK01000062">
    <property type="protein sequence ID" value="GFH59051.1"/>
    <property type="molecule type" value="Genomic_DNA"/>
</dbReference>
<evidence type="ECO:0008006" key="7">
    <source>
        <dbReference type="Google" id="ProtNLM"/>
    </source>
</evidence>
<dbReference type="InterPro" id="IPR006671">
    <property type="entry name" value="Cyclin_N"/>
</dbReference>
<dbReference type="Pfam" id="PF02984">
    <property type="entry name" value="Cyclin_C"/>
    <property type="match status" value="1"/>
</dbReference>
<evidence type="ECO:0000259" key="4">
    <source>
        <dbReference type="SMART" id="SM01332"/>
    </source>
</evidence>
<protein>
    <recommendedName>
        <fullName evidence="7">Cyclin-like domain-containing protein</fullName>
    </recommendedName>
</protein>
<dbReference type="Proteomes" id="UP001054902">
    <property type="component" value="Unassembled WGS sequence"/>
</dbReference>
<gene>
    <name evidence="5" type="ORF">CTEN210_15527</name>
</gene>
<feature type="domain" description="Cyclin-like" evidence="3">
    <location>
        <begin position="55"/>
        <end position="146"/>
    </location>
</feature>
<feature type="domain" description="Cyclin C-terminal" evidence="4">
    <location>
        <begin position="155"/>
        <end position="285"/>
    </location>
</feature>
<keyword evidence="6" id="KW-1185">Reference proteome</keyword>
<name>A0AAD3D738_9STRA</name>
<evidence type="ECO:0000259" key="3">
    <source>
        <dbReference type="SMART" id="SM00385"/>
    </source>
</evidence>
<dbReference type="Gene3D" id="1.10.472.10">
    <property type="entry name" value="Cyclin-like"/>
    <property type="match status" value="2"/>
</dbReference>
<proteinExistence type="inferred from homology"/>
<evidence type="ECO:0000256" key="1">
    <source>
        <dbReference type="ARBA" id="ARBA00023127"/>
    </source>
</evidence>
<dbReference type="SUPFAM" id="SSF47954">
    <property type="entry name" value="Cyclin-like"/>
    <property type="match status" value="2"/>
</dbReference>
<comment type="caution">
    <text evidence="5">The sequence shown here is derived from an EMBL/GenBank/DDBJ whole genome shotgun (WGS) entry which is preliminary data.</text>
</comment>
<keyword evidence="1 2" id="KW-0195">Cyclin</keyword>
<dbReference type="FunFam" id="1.10.472.10:FF:000093">
    <property type="entry name" value="Predicted protein"/>
    <property type="match status" value="1"/>
</dbReference>
<dbReference type="InterPro" id="IPR036915">
    <property type="entry name" value="Cyclin-like_sf"/>
</dbReference>
<dbReference type="InterPro" id="IPR013763">
    <property type="entry name" value="Cyclin-like_dom"/>
</dbReference>
<dbReference type="InterPro" id="IPR039361">
    <property type="entry name" value="Cyclin"/>
</dbReference>
<dbReference type="PANTHER" id="PTHR10177">
    <property type="entry name" value="CYCLINS"/>
    <property type="match status" value="1"/>
</dbReference>
<dbReference type="CDD" id="cd20537">
    <property type="entry name" value="CYCLIN_CCNO-like_rpt2"/>
    <property type="match status" value="1"/>
</dbReference>
<dbReference type="Pfam" id="PF00134">
    <property type="entry name" value="Cyclin_N"/>
    <property type="match status" value="1"/>
</dbReference>
<dbReference type="InterPro" id="IPR004367">
    <property type="entry name" value="Cyclin_C-dom"/>
</dbReference>
<sequence length="311" mass="35671">MHSIEAELETIKNQVEAMERLEQEPKYSRRDYFASVPFDDDPSTVDHWCRYKMLEWCYSVVDFINFSRETVGIAMSYLDRVLSLNNEFSNGLLFSRKNYQLAAMTCLYTAIKVFEPKIIDANLLVELSRGSYTADDFKQMELEILFALNWHLNDPTPFQFLEYYLQLLPLHECNLHVQKDTFLDHARYQIELAMFDYTMVIHEPSKVAVAALSNSLNSIFTAHGAYNDGVKMIQHLQRMTSEPNADLPAVQHISLGMERLHNTKIPAILRRASPPSVTGTTISNKCNDQNSIDHDGEFRNAKVSPTACVSI</sequence>
<evidence type="ECO:0000313" key="5">
    <source>
        <dbReference type="EMBL" id="GFH59051.1"/>
    </source>
</evidence>
<dbReference type="SMART" id="SM01332">
    <property type="entry name" value="Cyclin_C"/>
    <property type="match status" value="1"/>
</dbReference>